<dbReference type="GO" id="GO:0022857">
    <property type="term" value="F:transmembrane transporter activity"/>
    <property type="evidence" value="ECO:0007669"/>
    <property type="project" value="InterPro"/>
</dbReference>
<dbReference type="PANTHER" id="PTHR11360:SF234">
    <property type="entry name" value="MFS-TYPE TRANSPORTER DBAD-RELATED"/>
    <property type="match status" value="1"/>
</dbReference>
<keyword evidence="7" id="KW-1185">Reference proteome</keyword>
<accession>A0A9W8MUL8</accession>
<dbReference type="EMBL" id="JANKHO010001105">
    <property type="protein sequence ID" value="KAJ3503700.1"/>
    <property type="molecule type" value="Genomic_DNA"/>
</dbReference>
<feature type="domain" description="Major facilitator superfamily (MFS) profile" evidence="5">
    <location>
        <begin position="271"/>
        <end position="459"/>
    </location>
</feature>
<protein>
    <recommendedName>
        <fullName evidence="5">Major facilitator superfamily (MFS) profile domain-containing protein</fullName>
    </recommendedName>
</protein>
<feature type="compositionally biased region" description="Acidic residues" evidence="3">
    <location>
        <begin position="42"/>
        <end position="53"/>
    </location>
</feature>
<feature type="transmembrane region" description="Helical" evidence="4">
    <location>
        <begin position="133"/>
        <end position="154"/>
    </location>
</feature>
<dbReference type="Pfam" id="PF07690">
    <property type="entry name" value="MFS_1"/>
    <property type="match status" value="1"/>
</dbReference>
<feature type="transmembrane region" description="Helical" evidence="4">
    <location>
        <begin position="337"/>
        <end position="355"/>
    </location>
</feature>
<feature type="transmembrane region" description="Helical" evidence="4">
    <location>
        <begin position="428"/>
        <end position="450"/>
    </location>
</feature>
<sequence length="459" mass="49650">MSTSRNSHAGTLSPDPDASSVTMPLTDSEKKTENVDVKVPDVMEEERTGEEEQIQNQAAADGGVKAWVTILGAWLVLFGTFGYLYSFGVYQDFYTRHFLSNHSPSKIAWIGSFQLMMPFALGIVSGKLFDAGYFHAIEIFGASIFIFSLFMLSLAKPQEYYQVFLSQGVGMGLGLGFTFVPTVSIVVHHFRRRKALATGVALSGSSIGAIIFPIMINNLVEDISFAQTVRATGYIVLPFLIIGNLLMRTAYNKTQANKPKLDIKSFFTDPPYMWAVFGALVSSFGFYFPLIYLQLYAVQHGINQTLAFYSLAILNACSAIGRVAGNHLADVYGPFNILVPCTLITGGTIFAVFGVNGTGSLVVVSILYGLFSGAWLSLAMASLGSLARHPSETGARTGLALALSSFGSLGSAPVQGELLTHNFTWNKPIAFSGTLMTAAAFILAVTRFLLARERSTNKV</sequence>
<dbReference type="GO" id="GO:0016020">
    <property type="term" value="C:membrane"/>
    <property type="evidence" value="ECO:0007669"/>
    <property type="project" value="UniProtKB-SubCell"/>
</dbReference>
<keyword evidence="4" id="KW-0812">Transmembrane</keyword>
<comment type="similarity">
    <text evidence="2">Belongs to the major facilitator superfamily. Monocarboxylate porter (TC 2.A.1.13) family.</text>
</comment>
<dbReference type="InterPro" id="IPR020846">
    <property type="entry name" value="MFS_dom"/>
</dbReference>
<dbReference type="InterPro" id="IPR050327">
    <property type="entry name" value="Proton-linked_MCT"/>
</dbReference>
<dbReference type="InterPro" id="IPR036259">
    <property type="entry name" value="MFS_trans_sf"/>
</dbReference>
<dbReference type="Proteomes" id="UP001148786">
    <property type="component" value="Unassembled WGS sequence"/>
</dbReference>
<dbReference type="OrthoDB" id="6499973at2759"/>
<feature type="transmembrane region" description="Helical" evidence="4">
    <location>
        <begin position="195"/>
        <end position="216"/>
    </location>
</feature>
<feature type="region of interest" description="Disordered" evidence="3">
    <location>
        <begin position="1"/>
        <end position="55"/>
    </location>
</feature>
<dbReference type="SUPFAM" id="SSF103473">
    <property type="entry name" value="MFS general substrate transporter"/>
    <property type="match status" value="1"/>
</dbReference>
<proteinExistence type="inferred from homology"/>
<evidence type="ECO:0000256" key="3">
    <source>
        <dbReference type="SAM" id="MobiDB-lite"/>
    </source>
</evidence>
<feature type="transmembrane region" description="Helical" evidence="4">
    <location>
        <begin position="66"/>
        <end position="87"/>
    </location>
</feature>
<feature type="transmembrane region" description="Helical" evidence="4">
    <location>
        <begin position="361"/>
        <end position="386"/>
    </location>
</feature>
<keyword evidence="4" id="KW-1133">Transmembrane helix</keyword>
<evidence type="ECO:0000256" key="4">
    <source>
        <dbReference type="SAM" id="Phobius"/>
    </source>
</evidence>
<feature type="compositionally biased region" description="Basic and acidic residues" evidence="3">
    <location>
        <begin position="27"/>
        <end position="41"/>
    </location>
</feature>
<evidence type="ECO:0000313" key="6">
    <source>
        <dbReference type="EMBL" id="KAJ3503700.1"/>
    </source>
</evidence>
<feature type="transmembrane region" description="Helical" evidence="4">
    <location>
        <begin position="272"/>
        <end position="294"/>
    </location>
</feature>
<name>A0A9W8MUL8_9AGAR</name>
<dbReference type="PANTHER" id="PTHR11360">
    <property type="entry name" value="MONOCARBOXYLATE TRANSPORTER"/>
    <property type="match status" value="1"/>
</dbReference>
<keyword evidence="4" id="KW-0472">Membrane</keyword>
<evidence type="ECO:0000256" key="2">
    <source>
        <dbReference type="ARBA" id="ARBA00006727"/>
    </source>
</evidence>
<dbReference type="Gene3D" id="1.20.1250.20">
    <property type="entry name" value="MFS general substrate transporter like domains"/>
    <property type="match status" value="2"/>
</dbReference>
<organism evidence="6 7">
    <name type="scientific">Agrocybe chaxingu</name>
    <dbReference type="NCBI Taxonomy" id="84603"/>
    <lineage>
        <taxon>Eukaryota</taxon>
        <taxon>Fungi</taxon>
        <taxon>Dikarya</taxon>
        <taxon>Basidiomycota</taxon>
        <taxon>Agaricomycotina</taxon>
        <taxon>Agaricomycetes</taxon>
        <taxon>Agaricomycetidae</taxon>
        <taxon>Agaricales</taxon>
        <taxon>Agaricineae</taxon>
        <taxon>Strophariaceae</taxon>
        <taxon>Agrocybe</taxon>
    </lineage>
</organism>
<feature type="compositionally biased region" description="Polar residues" evidence="3">
    <location>
        <begin position="1"/>
        <end position="10"/>
    </location>
</feature>
<dbReference type="AlphaFoldDB" id="A0A9W8MUL8"/>
<evidence type="ECO:0000256" key="1">
    <source>
        <dbReference type="ARBA" id="ARBA00004141"/>
    </source>
</evidence>
<feature type="transmembrane region" description="Helical" evidence="4">
    <location>
        <begin position="107"/>
        <end position="126"/>
    </location>
</feature>
<evidence type="ECO:0000313" key="7">
    <source>
        <dbReference type="Proteomes" id="UP001148786"/>
    </source>
</evidence>
<feature type="transmembrane region" description="Helical" evidence="4">
    <location>
        <begin position="160"/>
        <end position="183"/>
    </location>
</feature>
<dbReference type="PROSITE" id="PS50850">
    <property type="entry name" value="MFS"/>
    <property type="match status" value="1"/>
</dbReference>
<comment type="caution">
    <text evidence="6">The sequence shown here is derived from an EMBL/GenBank/DDBJ whole genome shotgun (WGS) entry which is preliminary data.</text>
</comment>
<dbReference type="InterPro" id="IPR011701">
    <property type="entry name" value="MFS"/>
</dbReference>
<gene>
    <name evidence="6" type="ORF">NLJ89_g8314</name>
</gene>
<reference evidence="6" key="1">
    <citation type="submission" date="2022-07" db="EMBL/GenBank/DDBJ databases">
        <title>Genome Sequence of Agrocybe chaxingu.</title>
        <authorList>
            <person name="Buettner E."/>
        </authorList>
    </citation>
    <scope>NUCLEOTIDE SEQUENCE</scope>
    <source>
        <strain evidence="6">MP-N11</strain>
    </source>
</reference>
<comment type="subcellular location">
    <subcellularLocation>
        <location evidence="1">Membrane</location>
        <topology evidence="1">Multi-pass membrane protein</topology>
    </subcellularLocation>
</comment>
<evidence type="ECO:0000259" key="5">
    <source>
        <dbReference type="PROSITE" id="PS50850"/>
    </source>
</evidence>
<feature type="transmembrane region" description="Helical" evidence="4">
    <location>
        <begin position="231"/>
        <end position="251"/>
    </location>
</feature>